<comment type="caution">
    <text evidence="4">The sequence shown here is derived from an EMBL/GenBank/DDBJ whole genome shotgun (WGS) entry which is preliminary data.</text>
</comment>
<dbReference type="Pfam" id="PF25788">
    <property type="entry name" value="Ig_Rha78A_N"/>
    <property type="match status" value="1"/>
</dbReference>
<proteinExistence type="predicted"/>
<dbReference type="InterPro" id="IPR013783">
    <property type="entry name" value="Ig-like_fold"/>
</dbReference>
<dbReference type="InterPro" id="IPR036116">
    <property type="entry name" value="FN3_sf"/>
</dbReference>
<evidence type="ECO:0000256" key="2">
    <source>
        <dbReference type="ARBA" id="ARBA00023326"/>
    </source>
</evidence>
<evidence type="ECO:0000313" key="4">
    <source>
        <dbReference type="EMBL" id="GAA4082740.1"/>
    </source>
</evidence>
<dbReference type="EMBL" id="BAAAZG010000035">
    <property type="protein sequence ID" value="GAA4082740.1"/>
    <property type="molecule type" value="Genomic_DNA"/>
</dbReference>
<evidence type="ECO:0000256" key="1">
    <source>
        <dbReference type="ARBA" id="ARBA00023295"/>
    </source>
</evidence>
<dbReference type="PROSITE" id="PS50853">
    <property type="entry name" value="FN3"/>
    <property type="match status" value="1"/>
</dbReference>
<accession>A0ABP7W749</accession>
<keyword evidence="2" id="KW-0119">Carbohydrate metabolism</keyword>
<name>A0ABP7W749_9ACTN</name>
<evidence type="ECO:0000313" key="5">
    <source>
        <dbReference type="Proteomes" id="UP001500683"/>
    </source>
</evidence>
<feature type="domain" description="Fibronectin type-III" evidence="3">
    <location>
        <begin position="615"/>
        <end position="717"/>
    </location>
</feature>
<protein>
    <recommendedName>
        <fullName evidence="3">Fibronectin type-III domain-containing protein</fullName>
    </recommendedName>
</protein>
<keyword evidence="1" id="KW-0326">Glycosidase</keyword>
<evidence type="ECO:0000259" key="3">
    <source>
        <dbReference type="PROSITE" id="PS50853"/>
    </source>
</evidence>
<gene>
    <name evidence="4" type="ORF">GCM10022214_47520</name>
</gene>
<reference evidence="5" key="1">
    <citation type="journal article" date="2019" name="Int. J. Syst. Evol. Microbiol.">
        <title>The Global Catalogue of Microorganisms (GCM) 10K type strain sequencing project: providing services to taxonomists for standard genome sequencing and annotation.</title>
        <authorList>
            <consortium name="The Broad Institute Genomics Platform"/>
            <consortium name="The Broad Institute Genome Sequencing Center for Infectious Disease"/>
            <person name="Wu L."/>
            <person name="Ma J."/>
        </authorList>
    </citation>
    <scope>NUCLEOTIDE SEQUENCE [LARGE SCALE GENOMIC DNA]</scope>
    <source>
        <strain evidence="5">JCM 16702</strain>
    </source>
</reference>
<dbReference type="Gene3D" id="2.60.40.10">
    <property type="entry name" value="Immunoglobulins"/>
    <property type="match status" value="1"/>
</dbReference>
<dbReference type="SUPFAM" id="SSF49265">
    <property type="entry name" value="Fibronectin type III"/>
    <property type="match status" value="1"/>
</dbReference>
<keyword evidence="5" id="KW-1185">Reference proteome</keyword>
<sequence>MTTTIVFARGGVDAGSVHSYSTSYAAALAGANFEQTPDATLAYVGQARGSLYHVHQWGTQYSYTAPSTRTAAAAYFLWYADHVTGTGVSRSIEITAYNWGATWGTDNFRTPGQLNQLVNQDGAMVAKIENAHTSGTGRLRAGLEQMSQLSATAALRYILYTGRNRNQLTPSDNEYHRVRTSNTAGTAEDPALFVAETTKHLMDVSLGGQVQLSDGTHVYLIQAATAPDINTISVVWHNGTTASTVHTSPISPGRGGAQTYALCRDASDNLYILNGNPQFPGVLRARGLVKGAGHNWTARDVHNLALPAHEGDIINVAAAWHPQGSGGTIVALVARNAARNTGIQTAYMLLNPAYLLTGSGSAVRASGNAEGLLVDNPAPDGSHNYVNETGTLADLAAAPGSGRGYVICTTKAQVLGDRGAQSVAVYDLNPGGTGFSNTTRLRDTSTGYAAKDADAKSRVLAIDGSQVVTVTADPAADRGVTVVHRQALGTGTVVTLADVRLAAEDITSMPAASVLATSPVWDCIYSPTDNRVWIYYFDQADPRRLMRTHVNLSTGQAGRDQVQVASAVGAAGSTNLAIRVHRGWAAGDRILITVANRTSGGAHSLITVTDLLNWPPTQPTLAPKAAFDATTPATFTWTFNDPNPQDRQSAFQLEIYNVNSGALVHDTGTTTSTVTAYTLPANTLNNGIEYRWRVRTWDDLGEMSPWSAYGTFVTSNSGSLTITDPAVDNDPAIITASYLIAWQVTGTTQDAYRVLARRSDTGAVLVDTGWVTSPATTYLVQGMAAGVEYQIEVTARNAAQVATNTAVRLITPDYASPERPLIAVEPVDDGGYVLVTVINPPSAGDRPTPVGNEIYRRRARSGDPWVLLAEIEPDGTYRDYSAPSGVQLEYMARAGVTG</sequence>
<organism evidence="4 5">
    <name type="scientific">Actinomadura miaoliensis</name>
    <dbReference type="NCBI Taxonomy" id="430685"/>
    <lineage>
        <taxon>Bacteria</taxon>
        <taxon>Bacillati</taxon>
        <taxon>Actinomycetota</taxon>
        <taxon>Actinomycetes</taxon>
        <taxon>Streptosporangiales</taxon>
        <taxon>Thermomonosporaceae</taxon>
        <taxon>Actinomadura</taxon>
    </lineage>
</organism>
<keyword evidence="2" id="KW-0624">Polysaccharide degradation</keyword>
<dbReference type="Proteomes" id="UP001500683">
    <property type="component" value="Unassembled WGS sequence"/>
</dbReference>
<dbReference type="InterPro" id="IPR003961">
    <property type="entry name" value="FN3_dom"/>
</dbReference>
<keyword evidence="1" id="KW-0378">Hydrolase</keyword>
<dbReference type="RefSeq" id="WP_344951459.1">
    <property type="nucleotide sequence ID" value="NZ_BAAAZG010000035.1"/>
</dbReference>